<dbReference type="EMBL" id="BDRX01000043">
    <property type="protein sequence ID" value="GBF93719.1"/>
    <property type="molecule type" value="Genomic_DNA"/>
</dbReference>
<feature type="signal peptide" evidence="2">
    <location>
        <begin position="1"/>
        <end position="32"/>
    </location>
</feature>
<dbReference type="Proteomes" id="UP000247498">
    <property type="component" value="Unassembled WGS sequence"/>
</dbReference>
<dbReference type="AlphaFoldDB" id="A0A2V0P2B0"/>
<keyword evidence="4" id="KW-1185">Reference proteome</keyword>
<dbReference type="InParanoid" id="A0A2V0P2B0"/>
<comment type="caution">
    <text evidence="3">The sequence shown here is derived from an EMBL/GenBank/DDBJ whole genome shotgun (WGS) entry which is preliminary data.</text>
</comment>
<protein>
    <submittedName>
        <fullName evidence="3">Uncharacterized protein</fullName>
    </submittedName>
</protein>
<evidence type="ECO:0000313" key="4">
    <source>
        <dbReference type="Proteomes" id="UP000247498"/>
    </source>
</evidence>
<evidence type="ECO:0000256" key="1">
    <source>
        <dbReference type="SAM" id="MobiDB-lite"/>
    </source>
</evidence>
<feature type="compositionally biased region" description="Low complexity" evidence="1">
    <location>
        <begin position="108"/>
        <end position="118"/>
    </location>
</feature>
<gene>
    <name evidence="3" type="ORF">Rsub_06822</name>
</gene>
<keyword evidence="2" id="KW-0732">Signal</keyword>
<accession>A0A2V0P2B0</accession>
<sequence length="359" mass="38412">MAPRHHPARAAPFWAALLLASALLATPAVAAAASGRKVLSVETPDAAPADAVAAATPEAPIPPTTAAAAAAPDTASASAAAAPPPSDSPYPRDGPVVSRSPSPPPADESPSSSRPGRTTTRRQQRKSDGPMPTSYAAPPKNRKNRDPHGAVATPTTVTEEGAALLASAAPQAEATGAVATAAQPRPVPQINSGCERERYSSVYLDRHTVGEMCQQGLSGWKLNMRYWPLAEMSFTYRCTTAAVNWFESFRTGNNDEGGGFTVYLDRHNVDCGANSVLNEWRLIRPAGGQIAIQYLCARVPRTYNCEYFATLWNSKGGDGQVNFLDRHDVQCPGNKKLTWWRLQNDNRSQIRIFFNCCDA</sequence>
<proteinExistence type="predicted"/>
<feature type="region of interest" description="Disordered" evidence="1">
    <location>
        <begin position="50"/>
        <end position="152"/>
    </location>
</feature>
<feature type="chain" id="PRO_5016016988" evidence="2">
    <location>
        <begin position="33"/>
        <end position="359"/>
    </location>
</feature>
<reference evidence="3 4" key="1">
    <citation type="journal article" date="2018" name="Sci. Rep.">
        <title>Raphidocelis subcapitata (=Pseudokirchneriella subcapitata) provides an insight into genome evolution and environmental adaptations in the Sphaeropleales.</title>
        <authorList>
            <person name="Suzuki S."/>
            <person name="Yamaguchi H."/>
            <person name="Nakajima N."/>
            <person name="Kawachi M."/>
        </authorList>
    </citation>
    <scope>NUCLEOTIDE SEQUENCE [LARGE SCALE GENOMIC DNA]</scope>
    <source>
        <strain evidence="3 4">NIES-35</strain>
    </source>
</reference>
<dbReference type="OrthoDB" id="543966at2759"/>
<name>A0A2V0P2B0_9CHLO</name>
<feature type="compositionally biased region" description="Low complexity" evidence="1">
    <location>
        <begin position="50"/>
        <end position="81"/>
    </location>
</feature>
<evidence type="ECO:0000313" key="3">
    <source>
        <dbReference type="EMBL" id="GBF93719.1"/>
    </source>
</evidence>
<evidence type="ECO:0000256" key="2">
    <source>
        <dbReference type="SAM" id="SignalP"/>
    </source>
</evidence>
<organism evidence="3 4">
    <name type="scientific">Raphidocelis subcapitata</name>
    <dbReference type="NCBI Taxonomy" id="307507"/>
    <lineage>
        <taxon>Eukaryota</taxon>
        <taxon>Viridiplantae</taxon>
        <taxon>Chlorophyta</taxon>
        <taxon>core chlorophytes</taxon>
        <taxon>Chlorophyceae</taxon>
        <taxon>CS clade</taxon>
        <taxon>Sphaeropleales</taxon>
        <taxon>Selenastraceae</taxon>
        <taxon>Raphidocelis</taxon>
    </lineage>
</organism>